<dbReference type="Proteomes" id="UP000255367">
    <property type="component" value="Unassembled WGS sequence"/>
</dbReference>
<accession>A0A380NPB5</accession>
<dbReference type="AlphaFoldDB" id="A0A380NPB5"/>
<dbReference type="RefSeq" id="WP_115310970.1">
    <property type="nucleotide sequence ID" value="NZ_UHIO01000001.1"/>
</dbReference>
<keyword evidence="2" id="KW-1185">Reference proteome</keyword>
<reference evidence="1 2" key="1">
    <citation type="submission" date="2018-06" db="EMBL/GenBank/DDBJ databases">
        <authorList>
            <consortium name="Pathogen Informatics"/>
            <person name="Doyle S."/>
        </authorList>
    </citation>
    <scope>NUCLEOTIDE SEQUENCE [LARGE SCALE GENOMIC DNA]</scope>
    <source>
        <strain evidence="1 2">NCTC12020</strain>
    </source>
</reference>
<dbReference type="InterPro" id="IPR024523">
    <property type="entry name" value="DUF3793"/>
</dbReference>
<sequence length="189" mass="22283">MVSEIDSIIGYHCAPAIRGIKVANLVAIPRDKDIHLTTALSAYNEMFNDRGLFFYELCHCDQRRLLLVFRKRMLEDYLRRPEHQNFLRMYGYLPTESLDVWFERLKRRLEERQDFPHEIGLFLGYPIHDVRSFIRLKGSGYKLCGEWKVYGNPMSAMHSFHCFRACRNYCHTQLLNGKQLESLVAVTAC</sequence>
<dbReference type="OrthoDB" id="5393676at2"/>
<protein>
    <submittedName>
        <fullName evidence="1">Protein of uncharacterized function (DUF3793)</fullName>
    </submittedName>
</protein>
<gene>
    <name evidence="1" type="ORF">NCTC12020_01903</name>
</gene>
<dbReference type="EMBL" id="UHIO01000001">
    <property type="protein sequence ID" value="SUP44917.1"/>
    <property type="molecule type" value="Genomic_DNA"/>
</dbReference>
<name>A0A380NPB5_9FIRM</name>
<evidence type="ECO:0000313" key="2">
    <source>
        <dbReference type="Proteomes" id="UP000255367"/>
    </source>
</evidence>
<proteinExistence type="predicted"/>
<evidence type="ECO:0000313" key="1">
    <source>
        <dbReference type="EMBL" id="SUP44917.1"/>
    </source>
</evidence>
<dbReference type="Pfam" id="PF12672">
    <property type="entry name" value="DUF3793"/>
    <property type="match status" value="1"/>
</dbReference>
<organism evidence="1 2">
    <name type="scientific">Veillonella criceti</name>
    <dbReference type="NCBI Taxonomy" id="103891"/>
    <lineage>
        <taxon>Bacteria</taxon>
        <taxon>Bacillati</taxon>
        <taxon>Bacillota</taxon>
        <taxon>Negativicutes</taxon>
        <taxon>Veillonellales</taxon>
        <taxon>Veillonellaceae</taxon>
        <taxon>Veillonella</taxon>
    </lineage>
</organism>